<dbReference type="InterPro" id="IPR016159">
    <property type="entry name" value="Cullin_repeat-like_dom_sf"/>
</dbReference>
<evidence type="ECO:0000256" key="5">
    <source>
        <dbReference type="SAM" id="MobiDB-lite"/>
    </source>
</evidence>
<dbReference type="Pfam" id="PF03081">
    <property type="entry name" value="Exo70_C"/>
    <property type="match status" value="1"/>
</dbReference>
<dbReference type="PANTHER" id="PTHR12542:SF41">
    <property type="entry name" value="EXOCYST COMPLEX COMPONENT 7"/>
    <property type="match status" value="1"/>
</dbReference>
<dbReference type="PANTHER" id="PTHR12542">
    <property type="entry name" value="EXOCYST COMPLEX PROTEIN EXO70"/>
    <property type="match status" value="1"/>
</dbReference>
<organism evidence="7 8">
    <name type="scientific">Myxozyma melibiosi</name>
    <dbReference type="NCBI Taxonomy" id="54550"/>
    <lineage>
        <taxon>Eukaryota</taxon>
        <taxon>Fungi</taxon>
        <taxon>Dikarya</taxon>
        <taxon>Ascomycota</taxon>
        <taxon>Saccharomycotina</taxon>
        <taxon>Lipomycetes</taxon>
        <taxon>Lipomycetales</taxon>
        <taxon>Lipomycetaceae</taxon>
        <taxon>Myxozyma</taxon>
    </lineage>
</organism>
<dbReference type="InterPro" id="IPR046364">
    <property type="entry name" value="Exo70_C"/>
</dbReference>
<evidence type="ECO:0000256" key="2">
    <source>
        <dbReference type="ARBA" id="ARBA00022448"/>
    </source>
</evidence>
<dbReference type="Proteomes" id="UP001498771">
    <property type="component" value="Unassembled WGS sequence"/>
</dbReference>
<feature type="compositionally biased region" description="Gly residues" evidence="5">
    <location>
        <begin position="536"/>
        <end position="545"/>
    </location>
</feature>
<reference evidence="7 8" key="1">
    <citation type="submission" date="2024-03" db="EMBL/GenBank/DDBJ databases">
        <title>Genome-scale model development and genomic sequencing of the oleaginous clade Lipomyces.</title>
        <authorList>
            <consortium name="Lawrence Berkeley National Laboratory"/>
            <person name="Czajka J.J."/>
            <person name="Han Y."/>
            <person name="Kim J."/>
            <person name="Mondo S.J."/>
            <person name="Hofstad B.A."/>
            <person name="Robles A."/>
            <person name="Haridas S."/>
            <person name="Riley R."/>
            <person name="LaButti K."/>
            <person name="Pangilinan J."/>
            <person name="Andreopoulos W."/>
            <person name="Lipzen A."/>
            <person name="Yan J."/>
            <person name="Wang M."/>
            <person name="Ng V."/>
            <person name="Grigoriev I.V."/>
            <person name="Spatafora J.W."/>
            <person name="Magnuson J.K."/>
            <person name="Baker S.E."/>
            <person name="Pomraning K.R."/>
        </authorList>
    </citation>
    <scope>NUCLEOTIDE SEQUENCE [LARGE SCALE GENOMIC DNA]</scope>
    <source>
        <strain evidence="7 8">Phaff 52-87</strain>
    </source>
</reference>
<dbReference type="EMBL" id="JBBJBU010000006">
    <property type="protein sequence ID" value="KAK7205179.1"/>
    <property type="molecule type" value="Genomic_DNA"/>
</dbReference>
<feature type="region of interest" description="Disordered" evidence="5">
    <location>
        <begin position="530"/>
        <end position="552"/>
    </location>
</feature>
<dbReference type="RefSeq" id="XP_064768212.1">
    <property type="nucleotide sequence ID" value="XM_064914938.1"/>
</dbReference>
<evidence type="ECO:0000256" key="4">
    <source>
        <dbReference type="RuleBase" id="RU365026"/>
    </source>
</evidence>
<evidence type="ECO:0000313" key="7">
    <source>
        <dbReference type="EMBL" id="KAK7205179.1"/>
    </source>
</evidence>
<keyword evidence="8" id="KW-1185">Reference proteome</keyword>
<dbReference type="Gene3D" id="1.20.1280.170">
    <property type="entry name" value="Exocyst complex component Exo70"/>
    <property type="match status" value="1"/>
</dbReference>
<name>A0ABR1F5Q2_9ASCO</name>
<evidence type="ECO:0000259" key="6">
    <source>
        <dbReference type="Pfam" id="PF03081"/>
    </source>
</evidence>
<keyword evidence="4" id="KW-0653">Protein transport</keyword>
<comment type="function">
    <text evidence="4">Involved in the secretory pathway as part of the exocyst complex which tethers secretory vesicles to the sites of exocytosis. Also plays a role in the assembly of the exocyst.</text>
</comment>
<keyword evidence="2 4" id="KW-0813">Transport</keyword>
<dbReference type="InterPro" id="IPR004140">
    <property type="entry name" value="Exo70"/>
</dbReference>
<protein>
    <recommendedName>
        <fullName evidence="4">Exocyst complex protein EXO70</fullName>
    </recommendedName>
</protein>
<feature type="domain" description="Exocyst complex subunit Exo70 C-terminal" evidence="6">
    <location>
        <begin position="243"/>
        <end position="632"/>
    </location>
</feature>
<sequence length="636" mass="69868">MSRPQLAKAQSTDMLLGSTASFDSIEAALAKADQLSQQIAGSLTRLGGASTAIENAIKPISGSTQTYSNISKHVDATVHELEVLRSYQSVFEEEEPRIRRGSVEVPECLQLISRLDSAIEALSGSKLKSSQQVILKMNQLKIAAVASIRERFTKTLSAVSPAAAQTQGDGAPPPFNPTIADETLRKLAEMVEFFGQTEQAVAIPIYSEVRGKYINSHLTMLSAAAVRTDIKRVNGFYKKGSSPFHEFMKAMVNAIVSEDKNIRSVFKNSNDIQSTRSATLREIEKLLQSTTQAINTTVRKSLITDCLLAFDVVDSIHRASGDLLLAVDSAPFNLESTASKDLRKTAQDALLEMLRHTESQVAGLQQLPPDFKVLDITKQVTAWIIRVAEYDMALANIMIPLGSPSSWPVKLGYRSTFSTAPTGSSSKKSFMGTEVLVMFFSELIDDLLINIEIKARTQYKKVTRVGLQIISNLLFLEKGMRQSADLIGLLSAGGGFDRLDKIRKRGLNMFLEGWKVCASHLMDVTVVRTSSSASGSGTGGGGGSRNGAMSSRDREAVKEKFRNFNTDFEELVAKFKEYAFTDAELRAYLAKEVAFISPLYNRFYEKYKSGEFSKHTEKYIKYSKTQLDAVLAGLAN</sequence>
<keyword evidence="3 4" id="KW-0268">Exocytosis</keyword>
<gene>
    <name evidence="7" type="ORF">BZA70DRAFT_311018</name>
</gene>
<dbReference type="SUPFAM" id="SSF74788">
    <property type="entry name" value="Cullin repeat-like"/>
    <property type="match status" value="1"/>
</dbReference>
<proteinExistence type="inferred from homology"/>
<evidence type="ECO:0000256" key="3">
    <source>
        <dbReference type="ARBA" id="ARBA00022483"/>
    </source>
</evidence>
<evidence type="ECO:0000313" key="8">
    <source>
        <dbReference type="Proteomes" id="UP001498771"/>
    </source>
</evidence>
<evidence type="ECO:0000256" key="1">
    <source>
        <dbReference type="ARBA" id="ARBA00006756"/>
    </source>
</evidence>
<comment type="caution">
    <text evidence="7">The sequence shown here is derived from an EMBL/GenBank/DDBJ whole genome shotgun (WGS) entry which is preliminary data.</text>
</comment>
<accession>A0ABR1F5Q2</accession>
<comment type="similarity">
    <text evidence="1 4">Belongs to the EXO70 family.</text>
</comment>
<dbReference type="GeneID" id="90040450"/>
<comment type="subcellular location">
    <subcellularLocation>
        <location evidence="4">Bud</location>
    </subcellularLocation>
    <subcellularLocation>
        <location evidence="4">Bud neck</location>
    </subcellularLocation>
</comment>